<dbReference type="Proteomes" id="UP000050430">
    <property type="component" value="Unassembled WGS sequence"/>
</dbReference>
<comment type="subcellular location">
    <subcellularLocation>
        <location evidence="1">Cell envelope</location>
    </subcellularLocation>
</comment>
<dbReference type="Pfam" id="PF25990">
    <property type="entry name" value="Beta-barrel_YknX"/>
    <property type="match status" value="1"/>
</dbReference>
<sequence>MFKKIFSKKIIWIPAVVILVAVVAVVVLQIVGKNSSAVNSMYQTSPLSKGSLTATVGATGTVRAKQTAVLNWQTSGTVGSVLVKVGDNVVKDARLAELSQTSLSQQIILAQAELVTAKRDLENLEKSSLASSQAEQTLAAAQKALDDAKDKRESKKFTKADKSVIDAAYANYILAKEALEDVEPDYEGTKYMAEDNPTRAAAVARYSAALQKRDTALANYNYAKSYPDELEQAEIDANLALAEAKVKDAQREYDRLKNGPDPEDIEAAKARVAATEATLKMAYISAPFGGTITDVESKVGDQVSMTSTGFRIDDLSHLYADIDITEVDINRVKVGQNATLTFDAIPDKTYNGKVTDVGEVGTSVQGVVNFTVTVEITDADEAVKPGMTSAVNLVVNQLDDVLLVPNRAVRLKDGKRVVYVLKNNVPTPVNITIGAGSETNSELLSGDIKEGDLIILNPPTATMFGRGNN</sequence>
<comment type="caution">
    <text evidence="7">The sequence shown here is derived from an EMBL/GenBank/DDBJ whole genome shotgun (WGS) entry which is preliminary data.</text>
</comment>
<dbReference type="Gene3D" id="1.10.287.470">
    <property type="entry name" value="Helix hairpin bin"/>
    <property type="match status" value="1"/>
</dbReference>
<dbReference type="PANTHER" id="PTHR32347:SF23">
    <property type="entry name" value="BLL5650 PROTEIN"/>
    <property type="match status" value="1"/>
</dbReference>
<dbReference type="GO" id="GO:0030313">
    <property type="term" value="C:cell envelope"/>
    <property type="evidence" value="ECO:0007669"/>
    <property type="project" value="UniProtKB-SubCell"/>
</dbReference>
<dbReference type="Gene3D" id="2.40.30.170">
    <property type="match status" value="1"/>
</dbReference>
<feature type="domain" description="YknX-like beta-barrel" evidence="6">
    <location>
        <begin position="323"/>
        <end position="391"/>
    </location>
</feature>
<feature type="coiled-coil region" evidence="4">
    <location>
        <begin position="232"/>
        <end position="259"/>
    </location>
</feature>
<evidence type="ECO:0000256" key="1">
    <source>
        <dbReference type="ARBA" id="ARBA00004196"/>
    </source>
</evidence>
<dbReference type="STRING" id="229920.ADM99_06765"/>
<comment type="similarity">
    <text evidence="2">Belongs to the membrane fusion protein (MFP) (TC 8.A.1) family.</text>
</comment>
<feature type="coiled-coil region" evidence="4">
    <location>
        <begin position="107"/>
        <end position="151"/>
    </location>
</feature>
<keyword evidence="5" id="KW-1133">Transmembrane helix</keyword>
<dbReference type="RefSeq" id="WP_062421124.1">
    <property type="nucleotide sequence ID" value="NZ_BBYA01000008.1"/>
</dbReference>
<name>A0A0P6XTH4_9CHLR</name>
<evidence type="ECO:0000259" key="6">
    <source>
        <dbReference type="Pfam" id="PF25990"/>
    </source>
</evidence>
<keyword evidence="5" id="KW-0812">Transmembrane</keyword>
<dbReference type="SUPFAM" id="SSF111369">
    <property type="entry name" value="HlyD-like secretion proteins"/>
    <property type="match status" value="1"/>
</dbReference>
<dbReference type="OrthoDB" id="159290at2"/>
<keyword evidence="5" id="KW-0472">Membrane</keyword>
<evidence type="ECO:0000256" key="2">
    <source>
        <dbReference type="ARBA" id="ARBA00009477"/>
    </source>
</evidence>
<evidence type="ECO:0000256" key="4">
    <source>
        <dbReference type="SAM" id="Coils"/>
    </source>
</evidence>
<protein>
    <recommendedName>
        <fullName evidence="6">YknX-like beta-barrel domain-containing protein</fullName>
    </recommendedName>
</protein>
<gene>
    <name evidence="7" type="ORF">ADM99_06765</name>
</gene>
<dbReference type="InterPro" id="IPR006143">
    <property type="entry name" value="RND_pump_MFP"/>
</dbReference>
<dbReference type="InterPro" id="IPR058636">
    <property type="entry name" value="Beta-barrel_YknX"/>
</dbReference>
<dbReference type="NCBIfam" id="TIGR01730">
    <property type="entry name" value="RND_mfp"/>
    <property type="match status" value="1"/>
</dbReference>
<dbReference type="EMBL" id="LGCK01000007">
    <property type="protein sequence ID" value="KPL72771.1"/>
    <property type="molecule type" value="Genomic_DNA"/>
</dbReference>
<keyword evidence="3 4" id="KW-0175">Coiled coil</keyword>
<feature type="transmembrane region" description="Helical" evidence="5">
    <location>
        <begin position="12"/>
        <end position="31"/>
    </location>
</feature>
<dbReference type="Gene3D" id="2.40.420.20">
    <property type="match status" value="1"/>
</dbReference>
<proteinExistence type="inferred from homology"/>
<reference evidence="7 8" key="1">
    <citation type="submission" date="2015-07" db="EMBL/GenBank/DDBJ databases">
        <title>Genome sequence of Leptolinea tardivitalis DSM 16556.</title>
        <authorList>
            <person name="Hemp J."/>
            <person name="Ward L.M."/>
            <person name="Pace L.A."/>
            <person name="Fischer W.W."/>
        </authorList>
    </citation>
    <scope>NUCLEOTIDE SEQUENCE [LARGE SCALE GENOMIC DNA]</scope>
    <source>
        <strain evidence="7 8">YMTK-2</strain>
    </source>
</reference>
<dbReference type="GO" id="GO:0022857">
    <property type="term" value="F:transmembrane transporter activity"/>
    <property type="evidence" value="ECO:0007669"/>
    <property type="project" value="InterPro"/>
</dbReference>
<evidence type="ECO:0000256" key="5">
    <source>
        <dbReference type="SAM" id="Phobius"/>
    </source>
</evidence>
<dbReference type="Gene3D" id="2.40.50.100">
    <property type="match status" value="1"/>
</dbReference>
<accession>A0A0P6XTH4</accession>
<dbReference type="PANTHER" id="PTHR32347">
    <property type="entry name" value="EFFLUX SYSTEM COMPONENT YKNX-RELATED"/>
    <property type="match status" value="1"/>
</dbReference>
<evidence type="ECO:0000256" key="3">
    <source>
        <dbReference type="ARBA" id="ARBA00023054"/>
    </source>
</evidence>
<dbReference type="AlphaFoldDB" id="A0A0P6XTH4"/>
<organism evidence="7 8">
    <name type="scientific">Leptolinea tardivitalis</name>
    <dbReference type="NCBI Taxonomy" id="229920"/>
    <lineage>
        <taxon>Bacteria</taxon>
        <taxon>Bacillati</taxon>
        <taxon>Chloroflexota</taxon>
        <taxon>Anaerolineae</taxon>
        <taxon>Anaerolineales</taxon>
        <taxon>Anaerolineaceae</taxon>
        <taxon>Leptolinea</taxon>
    </lineage>
</organism>
<dbReference type="GO" id="GO:0016020">
    <property type="term" value="C:membrane"/>
    <property type="evidence" value="ECO:0007669"/>
    <property type="project" value="InterPro"/>
</dbReference>
<keyword evidence="8" id="KW-1185">Reference proteome</keyword>
<evidence type="ECO:0000313" key="7">
    <source>
        <dbReference type="EMBL" id="KPL72771.1"/>
    </source>
</evidence>
<dbReference type="InterPro" id="IPR050465">
    <property type="entry name" value="UPF0194_transport"/>
</dbReference>
<evidence type="ECO:0000313" key="8">
    <source>
        <dbReference type="Proteomes" id="UP000050430"/>
    </source>
</evidence>